<evidence type="ECO:0000259" key="3">
    <source>
        <dbReference type="Pfam" id="PF06580"/>
    </source>
</evidence>
<dbReference type="GO" id="GO:0000155">
    <property type="term" value="F:phosphorelay sensor kinase activity"/>
    <property type="evidence" value="ECO:0007669"/>
    <property type="project" value="InterPro"/>
</dbReference>
<keyword evidence="1" id="KW-0175">Coiled coil</keyword>
<dbReference type="EMBL" id="MBTF01000003">
    <property type="protein sequence ID" value="OOQ61186.1"/>
    <property type="molecule type" value="Genomic_DNA"/>
</dbReference>
<evidence type="ECO:0000313" key="5">
    <source>
        <dbReference type="Proteomes" id="UP000189739"/>
    </source>
</evidence>
<protein>
    <submittedName>
        <fullName evidence="4">Histidine kinase</fullName>
    </submittedName>
</protein>
<dbReference type="InterPro" id="IPR010559">
    <property type="entry name" value="Sig_transdc_His_kin_internal"/>
</dbReference>
<keyword evidence="5" id="KW-1185">Reference proteome</keyword>
<dbReference type="InterPro" id="IPR036890">
    <property type="entry name" value="HATPase_C_sf"/>
</dbReference>
<comment type="caution">
    <text evidence="4">The sequence shown here is derived from an EMBL/GenBank/DDBJ whole genome shotgun (WGS) entry which is preliminary data.</text>
</comment>
<feature type="domain" description="Signal transduction histidine kinase internal region" evidence="3">
    <location>
        <begin position="172"/>
        <end position="248"/>
    </location>
</feature>
<keyword evidence="4" id="KW-0418">Kinase</keyword>
<dbReference type="STRING" id="1792845.BC343_22365"/>
<feature type="coiled-coil region" evidence="1">
    <location>
        <begin position="148"/>
        <end position="180"/>
    </location>
</feature>
<keyword evidence="2" id="KW-1133">Transmembrane helix</keyword>
<gene>
    <name evidence="4" type="ORF">BC343_22365</name>
</gene>
<keyword evidence="2" id="KW-0812">Transmembrane</keyword>
<dbReference type="GO" id="GO:0016020">
    <property type="term" value="C:membrane"/>
    <property type="evidence" value="ECO:0007669"/>
    <property type="project" value="InterPro"/>
</dbReference>
<feature type="transmembrane region" description="Helical" evidence="2">
    <location>
        <begin position="56"/>
        <end position="75"/>
    </location>
</feature>
<evidence type="ECO:0000256" key="2">
    <source>
        <dbReference type="SAM" id="Phobius"/>
    </source>
</evidence>
<proteinExistence type="predicted"/>
<feature type="transmembrane region" description="Helical" evidence="2">
    <location>
        <begin position="128"/>
        <end position="152"/>
    </location>
</feature>
<dbReference type="OrthoDB" id="9792992at2"/>
<evidence type="ECO:0000313" key="4">
    <source>
        <dbReference type="EMBL" id="OOQ61186.1"/>
    </source>
</evidence>
<evidence type="ECO:0000256" key="1">
    <source>
        <dbReference type="SAM" id="Coils"/>
    </source>
</evidence>
<name>A0A1S9PJR2_9SPHI</name>
<reference evidence="4 5" key="1">
    <citation type="submission" date="2016-07" db="EMBL/GenBank/DDBJ databases">
        <title>Genomic analysis of zinc-resistant bacterium Mucilaginibacter pedocola TBZ30.</title>
        <authorList>
            <person name="Huang J."/>
            <person name="Tang J."/>
        </authorList>
    </citation>
    <scope>NUCLEOTIDE SEQUENCE [LARGE SCALE GENOMIC DNA]</scope>
    <source>
        <strain evidence="4 5">TBZ30</strain>
    </source>
</reference>
<dbReference type="AlphaFoldDB" id="A0A1S9PJR2"/>
<dbReference type="Pfam" id="PF06580">
    <property type="entry name" value="His_kinase"/>
    <property type="match status" value="1"/>
</dbReference>
<dbReference type="SUPFAM" id="SSF55874">
    <property type="entry name" value="ATPase domain of HSP90 chaperone/DNA topoisomerase II/histidine kinase"/>
    <property type="match status" value="1"/>
</dbReference>
<organism evidence="4 5">
    <name type="scientific">Mucilaginibacter pedocola</name>
    <dbReference type="NCBI Taxonomy" id="1792845"/>
    <lineage>
        <taxon>Bacteria</taxon>
        <taxon>Pseudomonadati</taxon>
        <taxon>Bacteroidota</taxon>
        <taxon>Sphingobacteriia</taxon>
        <taxon>Sphingobacteriales</taxon>
        <taxon>Sphingobacteriaceae</taxon>
        <taxon>Mucilaginibacter</taxon>
    </lineage>
</organism>
<feature type="transmembrane region" description="Helical" evidence="2">
    <location>
        <begin position="87"/>
        <end position="108"/>
    </location>
</feature>
<keyword evidence="2" id="KW-0472">Membrane</keyword>
<dbReference type="PANTHER" id="PTHR34220">
    <property type="entry name" value="SENSOR HISTIDINE KINASE YPDA"/>
    <property type="match status" value="1"/>
</dbReference>
<sequence length="369" mass="42820">MRNFWDDGPGQHWFFKYKLYHIPFWCLYHYVWWTVAFGNPFKAAANIVLLPYGLKYIFYVVFEAMAAYFNLYFLLPRYFDTKRYAAYFFYVMLTVVASALLIVGGYYASSMLSGRSLHDLYGNGSNCFYYFMGYALPSAFASMSLAMVIKLIRTRMQQERKLEQIEKAKLETELKFLKEQFNPHFLFNSINSIFILIRKNPEKASAALAIFSDLLRHQLYDCNAPEIALSREIDYLKNYIELEKIRQPKGLKVNFVADEFYTGHLGIAPFVLMTFVENAFKHVCKDEGSHIDIRLKLEGQALEMLVINTRGESTLPGHEGIGLKNVQRRLDLVYPERYNLKINTSGENFEVSLQLGLNELAPEPQLVNA</sequence>
<dbReference type="RefSeq" id="WP_078347013.1">
    <property type="nucleotide sequence ID" value="NZ_MBTF01000003.1"/>
</dbReference>
<dbReference type="PANTHER" id="PTHR34220:SF7">
    <property type="entry name" value="SENSOR HISTIDINE KINASE YPDA"/>
    <property type="match status" value="1"/>
</dbReference>
<keyword evidence="4" id="KW-0808">Transferase</keyword>
<dbReference type="InterPro" id="IPR050640">
    <property type="entry name" value="Bact_2-comp_sensor_kinase"/>
</dbReference>
<dbReference type="Proteomes" id="UP000189739">
    <property type="component" value="Unassembled WGS sequence"/>
</dbReference>
<accession>A0A1S9PJR2</accession>
<dbReference type="Gene3D" id="3.30.565.10">
    <property type="entry name" value="Histidine kinase-like ATPase, C-terminal domain"/>
    <property type="match status" value="1"/>
</dbReference>